<dbReference type="PANTHER" id="PTHR43686:SF1">
    <property type="entry name" value="AMINOTRAN_5 DOMAIN-CONTAINING PROTEIN"/>
    <property type="match status" value="1"/>
</dbReference>
<keyword evidence="5" id="KW-1185">Reference proteome</keyword>
<dbReference type="Gene3D" id="3.40.50.620">
    <property type="entry name" value="HUPs"/>
    <property type="match status" value="1"/>
</dbReference>
<dbReference type="SUPFAM" id="SSF53383">
    <property type="entry name" value="PLP-dependent transferases"/>
    <property type="match status" value="1"/>
</dbReference>
<keyword evidence="4" id="KW-0808">Transferase</keyword>
<evidence type="ECO:0000259" key="3">
    <source>
        <dbReference type="Pfam" id="PF01171"/>
    </source>
</evidence>
<dbReference type="InterPro" id="IPR000192">
    <property type="entry name" value="Aminotrans_V_dom"/>
</dbReference>
<evidence type="ECO:0000313" key="4">
    <source>
        <dbReference type="EMBL" id="GFH54501.1"/>
    </source>
</evidence>
<evidence type="ECO:0000256" key="1">
    <source>
        <dbReference type="SAM" id="MobiDB-lite"/>
    </source>
</evidence>
<feature type="domain" description="Aminotransferase class V" evidence="2">
    <location>
        <begin position="108"/>
        <end position="398"/>
    </location>
</feature>
<feature type="compositionally biased region" description="Low complexity" evidence="1">
    <location>
        <begin position="36"/>
        <end position="45"/>
    </location>
</feature>
<dbReference type="Pfam" id="PF00266">
    <property type="entry name" value="Aminotran_5"/>
    <property type="match status" value="1"/>
</dbReference>
<feature type="compositionally biased region" description="Basic and acidic residues" evidence="1">
    <location>
        <begin position="1162"/>
        <end position="1171"/>
    </location>
</feature>
<feature type="domain" description="tRNA(Ile)-lysidine/2-thiocytidine synthase N-terminal" evidence="3">
    <location>
        <begin position="934"/>
        <end position="1103"/>
    </location>
</feature>
<feature type="compositionally biased region" description="Basic residues" evidence="1">
    <location>
        <begin position="898"/>
        <end position="909"/>
    </location>
</feature>
<evidence type="ECO:0000313" key="5">
    <source>
        <dbReference type="Proteomes" id="UP001054902"/>
    </source>
</evidence>
<dbReference type="InterPro" id="IPR015422">
    <property type="entry name" value="PyrdxlP-dep_Trfase_small"/>
</dbReference>
<proteinExistence type="predicted"/>
<evidence type="ECO:0000259" key="2">
    <source>
        <dbReference type="Pfam" id="PF00266"/>
    </source>
</evidence>
<dbReference type="SUPFAM" id="SSF52402">
    <property type="entry name" value="Adenine nucleotide alpha hydrolases-like"/>
    <property type="match status" value="1"/>
</dbReference>
<dbReference type="InterPro" id="IPR015421">
    <property type="entry name" value="PyrdxlP-dep_Trfase_major"/>
</dbReference>
<protein>
    <submittedName>
        <fullName evidence="4">PLP-dependent transferase</fullName>
    </submittedName>
</protein>
<dbReference type="Proteomes" id="UP001054902">
    <property type="component" value="Unassembled WGS sequence"/>
</dbReference>
<dbReference type="PANTHER" id="PTHR43686">
    <property type="entry name" value="SULFURTRANSFERASE-RELATED"/>
    <property type="match status" value="1"/>
</dbReference>
<dbReference type="InterPro" id="IPR011063">
    <property type="entry name" value="TilS/TtcA_N"/>
</dbReference>
<dbReference type="Gene3D" id="3.40.640.10">
    <property type="entry name" value="Type I PLP-dependent aspartate aminotransferase-like (Major domain)"/>
    <property type="match status" value="1"/>
</dbReference>
<feature type="compositionally biased region" description="Basic and acidic residues" evidence="1">
    <location>
        <begin position="1191"/>
        <end position="1213"/>
    </location>
</feature>
<dbReference type="InterPro" id="IPR015424">
    <property type="entry name" value="PyrdxlP-dep_Trfase"/>
</dbReference>
<dbReference type="GO" id="GO:0016740">
    <property type="term" value="F:transferase activity"/>
    <property type="evidence" value="ECO:0007669"/>
    <property type="project" value="UniProtKB-KW"/>
</dbReference>
<gene>
    <name evidence="4" type="ORF">CTEN210_10977</name>
</gene>
<name>A0AAD3D0G1_9STRA</name>
<feature type="region of interest" description="Disordered" evidence="1">
    <location>
        <begin position="817"/>
        <end position="909"/>
    </location>
</feature>
<dbReference type="InterPro" id="IPR014729">
    <property type="entry name" value="Rossmann-like_a/b/a_fold"/>
</dbReference>
<sequence>MAGSKIVENLECGTSLAELEFTSELEQNERNKEDTTLSSNSPSSNNDEDSPLLFDERVKSIRNKLADDIIKSENVQMFLSPFETPESHKAMGQTAIPEKERYASVPLVYCDQTASNRSLSSVEKYIESVCLPFYGNTHTNTSVTGSQSTAFVAEARQIIAEGCNAKITGKAALDVVLFAGNGATSVVELLIDCLGIKHYCNDDKTRPVVFVGPYEHHSNLVNWRETGCEIVMIPECKESQNVDIEYLEKVLQSSVYANRLKMGTFTAASNVTGKVVDVDKISSVLHRYGALSFFDYATGAPYLPMNMNPFPKDGYTASEIAKDAIFISPHKMIGGVQTPGVLIVKKHLINQTIAPKRSGGGTVFYVTHKHHRFLSNRIERYEGGTPFIVGIFRAGLAFLVKRRIENEYLKMIGQVEQNTDSKAAIPRSLIDYEFNSYKFVVQRLKKNAPNIIVLGANDDMEMNNNLPIFSFLIKCGERFLHYNYVCAILNDLFGIQSRGGCQCAGPYSQRLLGLTTIKNGQEIPNEINERIEHALLHYKERAELLRPGFSRLSLPFKGLHQEEVEYVTSALEWIAKHGWIFMCQYRCNHRTGEWRHFSRQGKPLGRSERKWLSHYDLNYSGTTNTSQEEKQLQTALEKAFENAEYQLKMARADQTIAQAVKMTDENDVLDSNNDLDLLRWYVYPRECASALKKGETSLPHTYDLDKISGGLRPLGHFKPAEIVFATPLPVAEKAMEEDNVVNLSQTTTKIESGRLEVDGLVQFRDGEHHSGEADIRDIIAGHDEGELSDACLLYVEKEDDWIPIELFIKRMNISTDSESSRMEVVEEEKPSARSSVETVVREVDPKREKKKPSRDSSTWGKVEAPQLPESKASLVSVPDQQDDGDAEEKKIGDNSNSVKKKGKKTKHIKPPPKLMRYIMQAIIQWDMIQEGDRLLLGLSGGKDSLTLLHCLLEFQRKLPTKFEIEVCTIDPMTPSFDPSPLIPYVESLGLKYHYIRDNIVERANTSGTNGQVVKSLCAFCARMKRGNLYSTARKNNCNKLVLAQHLDDCAESFFMSAMHNGFIRTMKANYQINAGDISVIRPLVYCRESLMTDFAKSNHLPVINENCPACFEEPKERARIKKLLSREETLYPNIHDKIRRALIPIMHDDMTSILKSYTEEALAKSRKDKGPGKKNKKRKQQNDADGSPPLKKSENEESSDDKEALVSDAKKEGPSGMNLAEASDDQLLRELANRRAAKFKTYGAMKTDARGLKKEEKEDNLPEDLTGQVCTIDGANGSIRCYELME</sequence>
<dbReference type="Pfam" id="PF01171">
    <property type="entry name" value="ATP_bind_3"/>
    <property type="match status" value="1"/>
</dbReference>
<dbReference type="CDD" id="cd24138">
    <property type="entry name" value="TtcA-like"/>
    <property type="match status" value="1"/>
</dbReference>
<dbReference type="EMBL" id="BLLK01000047">
    <property type="protein sequence ID" value="GFH54501.1"/>
    <property type="molecule type" value="Genomic_DNA"/>
</dbReference>
<organism evidence="4 5">
    <name type="scientific">Chaetoceros tenuissimus</name>
    <dbReference type="NCBI Taxonomy" id="426638"/>
    <lineage>
        <taxon>Eukaryota</taxon>
        <taxon>Sar</taxon>
        <taxon>Stramenopiles</taxon>
        <taxon>Ochrophyta</taxon>
        <taxon>Bacillariophyta</taxon>
        <taxon>Coscinodiscophyceae</taxon>
        <taxon>Chaetocerotophycidae</taxon>
        <taxon>Chaetocerotales</taxon>
        <taxon>Chaetocerotaceae</taxon>
        <taxon>Chaetoceros</taxon>
    </lineage>
</organism>
<feature type="region of interest" description="Disordered" evidence="1">
    <location>
        <begin position="1162"/>
        <end position="1224"/>
    </location>
</feature>
<feature type="compositionally biased region" description="Basic and acidic residues" evidence="1">
    <location>
        <begin position="818"/>
        <end position="831"/>
    </location>
</feature>
<dbReference type="Gene3D" id="3.90.1150.10">
    <property type="entry name" value="Aspartate Aminotransferase, domain 1"/>
    <property type="match status" value="1"/>
</dbReference>
<accession>A0AAD3D0G1</accession>
<feature type="region of interest" description="Disordered" evidence="1">
    <location>
        <begin position="23"/>
        <end position="52"/>
    </location>
</feature>
<comment type="caution">
    <text evidence="4">The sequence shown here is derived from an EMBL/GenBank/DDBJ whole genome shotgun (WGS) entry which is preliminary data.</text>
</comment>
<reference evidence="4 5" key="1">
    <citation type="journal article" date="2021" name="Sci. Rep.">
        <title>The genome of the diatom Chaetoceros tenuissimus carries an ancient integrated fragment of an extant virus.</title>
        <authorList>
            <person name="Hongo Y."/>
            <person name="Kimura K."/>
            <person name="Takaki Y."/>
            <person name="Yoshida Y."/>
            <person name="Baba S."/>
            <person name="Kobayashi G."/>
            <person name="Nagasaki K."/>
            <person name="Hano T."/>
            <person name="Tomaru Y."/>
        </authorList>
    </citation>
    <scope>NUCLEOTIDE SEQUENCE [LARGE SCALE GENOMIC DNA]</scope>
    <source>
        <strain evidence="4 5">NIES-3715</strain>
    </source>
</reference>